<dbReference type="STRING" id="1235794.C811_00150"/>
<dbReference type="HOGENOM" id="CLU_025996_25_3_11"/>
<evidence type="ECO:0000313" key="4">
    <source>
        <dbReference type="EMBL" id="EOS53846.1"/>
    </source>
</evidence>
<dbReference type="Proteomes" id="UP000014204">
    <property type="component" value="Unassembled WGS sequence"/>
</dbReference>
<dbReference type="OrthoDB" id="1666828at2"/>
<dbReference type="GeneID" id="82191839"/>
<evidence type="ECO:0000259" key="3">
    <source>
        <dbReference type="Pfam" id="PF00535"/>
    </source>
</evidence>
<proteinExistence type="predicted"/>
<evidence type="ECO:0000256" key="1">
    <source>
        <dbReference type="ARBA" id="ARBA00022676"/>
    </source>
</evidence>
<keyword evidence="2" id="KW-0808">Transferase</keyword>
<dbReference type="eggNOG" id="COG0463">
    <property type="taxonomic scope" value="Bacteria"/>
</dbReference>
<dbReference type="PANTHER" id="PTHR22916">
    <property type="entry name" value="GLYCOSYLTRANSFERASE"/>
    <property type="match status" value="1"/>
</dbReference>
<feature type="domain" description="Glycosyltransferase 2-like" evidence="3">
    <location>
        <begin position="8"/>
        <end position="177"/>
    </location>
</feature>
<dbReference type="AlphaFoldDB" id="R9L633"/>
<dbReference type="Pfam" id="PF00535">
    <property type="entry name" value="Glycos_transf_2"/>
    <property type="match status" value="1"/>
</dbReference>
<dbReference type="PANTHER" id="PTHR22916:SF51">
    <property type="entry name" value="GLYCOSYLTRANSFERASE EPSH-RELATED"/>
    <property type="match status" value="1"/>
</dbReference>
<comment type="caution">
    <text evidence="4">The sequence shown here is derived from an EMBL/GenBank/DDBJ whole genome shotgun (WGS) entry which is preliminary data.</text>
</comment>
<dbReference type="InterPro" id="IPR001173">
    <property type="entry name" value="Glyco_trans_2-like"/>
</dbReference>
<organism evidence="4 5">
    <name type="scientific">Adlercreutzia caecimuris B7</name>
    <dbReference type="NCBI Taxonomy" id="1235794"/>
    <lineage>
        <taxon>Bacteria</taxon>
        <taxon>Bacillati</taxon>
        <taxon>Actinomycetota</taxon>
        <taxon>Coriobacteriia</taxon>
        <taxon>Eggerthellales</taxon>
        <taxon>Eggerthellaceae</taxon>
        <taxon>Adlercreutzia</taxon>
    </lineage>
</organism>
<name>R9L633_9ACTN</name>
<dbReference type="InterPro" id="IPR029044">
    <property type="entry name" value="Nucleotide-diphossugar_trans"/>
</dbReference>
<dbReference type="Gene3D" id="3.90.550.10">
    <property type="entry name" value="Spore Coat Polysaccharide Biosynthesis Protein SpsA, Chain A"/>
    <property type="match status" value="1"/>
</dbReference>
<reference evidence="4 5" key="1">
    <citation type="submission" date="2013-04" db="EMBL/GenBank/DDBJ databases">
        <title>The Genome Sequence of Enterorhabdus caecimuris B7.</title>
        <authorList>
            <consortium name="The Broad Institute Genomics Platform"/>
            <consortium name="The Broad Institute Genome Sequencing Center for Infectious Disease"/>
            <person name="Earl A."/>
            <person name="Xavier R."/>
            <person name="Elson C."/>
            <person name="Duck W."/>
            <person name="Walker B."/>
            <person name="Young S."/>
            <person name="Zeng Q."/>
            <person name="Gargeya S."/>
            <person name="Fitzgerald M."/>
            <person name="Haas B."/>
            <person name="Abouelleil A."/>
            <person name="Allen A.W."/>
            <person name="Alvarado L."/>
            <person name="Arachchi H.M."/>
            <person name="Berlin A.M."/>
            <person name="Chapman S.B."/>
            <person name="Gainer-Dewar J."/>
            <person name="Goldberg J."/>
            <person name="Griggs A."/>
            <person name="Gujja S."/>
            <person name="Hansen M."/>
            <person name="Howarth C."/>
            <person name="Imamovic A."/>
            <person name="Ireland A."/>
            <person name="Larimer J."/>
            <person name="McCowan C."/>
            <person name="Murphy C."/>
            <person name="Pearson M."/>
            <person name="Poon T.W."/>
            <person name="Priest M."/>
            <person name="Roberts A."/>
            <person name="Saif S."/>
            <person name="Shea T."/>
            <person name="Sisk P."/>
            <person name="Sykes S."/>
            <person name="Wortman J."/>
            <person name="Nusbaum C."/>
            <person name="Birren B."/>
        </authorList>
    </citation>
    <scope>NUCLEOTIDE SEQUENCE [LARGE SCALE GENOMIC DNA]</scope>
    <source>
        <strain evidence="4 5">B7</strain>
    </source>
</reference>
<dbReference type="RefSeq" id="WP_016308399.1">
    <property type="nucleotide sequence ID" value="NZ_KE159646.1"/>
</dbReference>
<dbReference type="CDD" id="cd00761">
    <property type="entry name" value="Glyco_tranf_GTA_type"/>
    <property type="match status" value="1"/>
</dbReference>
<dbReference type="GO" id="GO:0016757">
    <property type="term" value="F:glycosyltransferase activity"/>
    <property type="evidence" value="ECO:0007669"/>
    <property type="project" value="UniProtKB-KW"/>
</dbReference>
<keyword evidence="5" id="KW-1185">Reference proteome</keyword>
<sequence>MADDIKVSVIVPVYNSAPYLRQCLDSIVEQTLREIEIICVDDGSTDESPSILEEYAAADARLSVLHQQNQYAGVARNNGMAQASGKYLMFWDSDDYFDLTALEKMYNQCEADNADICVCGASRVVEGVDIPVREPVYLRMKMLPEQIPFNRKDIPKYILNFTNAAPWNKMFSRSFVERESIRYSSAQNAEDVFFVETALCCARTISVVNESLIVYRRDRVGSLTNTITDSYLVPLETWVETARELKRREVYPEESFANRALGNLIYMLRNQKNYLSFEGIVAALQDYALEELSLSDASVARHDWQRECLDIMLSGSAGDVLMYLMNYTYRKQTESAMRERLQSKENRILLKKLKKKDTEIARLKGAESNRAKLKWLKGLLGR</sequence>
<protein>
    <recommendedName>
        <fullName evidence="3">Glycosyltransferase 2-like domain-containing protein</fullName>
    </recommendedName>
</protein>
<accession>R9L633</accession>
<dbReference type="SUPFAM" id="SSF53448">
    <property type="entry name" value="Nucleotide-diphospho-sugar transferases"/>
    <property type="match status" value="1"/>
</dbReference>
<evidence type="ECO:0000313" key="5">
    <source>
        <dbReference type="Proteomes" id="UP000014204"/>
    </source>
</evidence>
<dbReference type="EMBL" id="ASSY01000001">
    <property type="protein sequence ID" value="EOS53846.1"/>
    <property type="molecule type" value="Genomic_DNA"/>
</dbReference>
<dbReference type="PATRIC" id="fig|1235794.3.peg.154"/>
<gene>
    <name evidence="4" type="ORF">C811_00150</name>
</gene>
<keyword evidence="1" id="KW-0328">Glycosyltransferase</keyword>
<evidence type="ECO:0000256" key="2">
    <source>
        <dbReference type="ARBA" id="ARBA00022679"/>
    </source>
</evidence>